<evidence type="ECO:0000256" key="7">
    <source>
        <dbReference type="ARBA" id="ARBA00022824"/>
    </source>
</evidence>
<dbReference type="InterPro" id="IPR043538">
    <property type="entry name" value="XYLT"/>
</dbReference>
<dbReference type="PANTHER" id="PTHR46025:SF3">
    <property type="entry name" value="XYLOSYLTRANSFERASE OXT"/>
    <property type="match status" value="1"/>
</dbReference>
<dbReference type="Proteomes" id="UP001500167">
    <property type="component" value="Unassembled WGS sequence"/>
</dbReference>
<dbReference type="PANTHER" id="PTHR46025">
    <property type="entry name" value="XYLOSYLTRANSFERASE OXT"/>
    <property type="match status" value="1"/>
</dbReference>
<sequence length="296" mass="35040">MVKHAFLILAHNEFSVLEKLLYCLDDERNDIYIHFDKKLDQLPDFKVQRARLVVLSDRVDVRWGDVSMIQAEYNLFEAAAARQAYAYYHVLSGVDLPLKHQDDVHAFFHKYQGREFIGISKAATEKEIDRKVRRTHVYPRQFRSGKGITAIWRKTVRALFLRLQFLLNIKRNADLVFKKGPQWISVTDDFVRYILPKKEEVLKIYQKTFCSDEIFIQTLCWNSYFRLRLFNSSNEMRGCQRIIGWKDGELIAWTDDDFDKLIASDMLFARKFSSTDRRLLERVVNHANIKPIHNAI</sequence>
<evidence type="ECO:0000256" key="4">
    <source>
        <dbReference type="ARBA" id="ARBA00022679"/>
    </source>
</evidence>
<evidence type="ECO:0000256" key="12">
    <source>
        <dbReference type="ARBA" id="ARBA00023157"/>
    </source>
</evidence>
<keyword evidence="16" id="KW-1185">Reference proteome</keyword>
<evidence type="ECO:0000256" key="2">
    <source>
        <dbReference type="ARBA" id="ARBA00004648"/>
    </source>
</evidence>
<keyword evidence="11" id="KW-0472">Membrane</keyword>
<comment type="caution">
    <text evidence="15">The sequence shown here is derived from an EMBL/GenBank/DDBJ whole genome shotgun (WGS) entry which is preliminary data.</text>
</comment>
<organism evidence="15 16">
    <name type="scientific">Sphingobacterium ginsenosidimutans</name>
    <dbReference type="NCBI Taxonomy" id="687845"/>
    <lineage>
        <taxon>Bacteria</taxon>
        <taxon>Pseudomonadati</taxon>
        <taxon>Bacteroidota</taxon>
        <taxon>Sphingobacteriia</taxon>
        <taxon>Sphingobacteriales</taxon>
        <taxon>Sphingobacteriaceae</taxon>
        <taxon>Sphingobacterium</taxon>
    </lineage>
</organism>
<evidence type="ECO:0000256" key="5">
    <source>
        <dbReference type="ARBA" id="ARBA00022692"/>
    </source>
</evidence>
<evidence type="ECO:0000256" key="3">
    <source>
        <dbReference type="ARBA" id="ARBA00022676"/>
    </source>
</evidence>
<evidence type="ECO:0000256" key="1">
    <source>
        <dbReference type="ARBA" id="ARBA00004323"/>
    </source>
</evidence>
<keyword evidence="4" id="KW-0808">Transferase</keyword>
<evidence type="ECO:0000256" key="13">
    <source>
        <dbReference type="ARBA" id="ARBA00023180"/>
    </source>
</evidence>
<dbReference type="EMBL" id="BAAAZK010000002">
    <property type="protein sequence ID" value="GAA4171618.1"/>
    <property type="molecule type" value="Genomic_DNA"/>
</dbReference>
<protein>
    <recommendedName>
        <fullName evidence="14">Peptide O-xylosyltransferase</fullName>
    </recommendedName>
</protein>
<dbReference type="Pfam" id="PF02485">
    <property type="entry name" value="Branch"/>
    <property type="match status" value="1"/>
</dbReference>
<keyword evidence="7" id="KW-0256">Endoplasmic reticulum</keyword>
<evidence type="ECO:0000256" key="9">
    <source>
        <dbReference type="ARBA" id="ARBA00022989"/>
    </source>
</evidence>
<evidence type="ECO:0000256" key="14">
    <source>
        <dbReference type="ARBA" id="ARBA00042865"/>
    </source>
</evidence>
<comment type="subcellular location">
    <subcellularLocation>
        <location evidence="2">Endoplasmic reticulum membrane</location>
        <topology evidence="2">Single-pass type II membrane protein</topology>
    </subcellularLocation>
    <subcellularLocation>
        <location evidence="1">Golgi apparatus membrane</location>
        <topology evidence="1">Single-pass type II membrane protein</topology>
    </subcellularLocation>
</comment>
<keyword evidence="5" id="KW-0812">Transmembrane</keyword>
<dbReference type="RefSeq" id="WP_346084874.1">
    <property type="nucleotide sequence ID" value="NZ_BAAAZK010000002.1"/>
</dbReference>
<evidence type="ECO:0000256" key="6">
    <source>
        <dbReference type="ARBA" id="ARBA00022723"/>
    </source>
</evidence>
<dbReference type="InterPro" id="IPR003406">
    <property type="entry name" value="Glyco_trans_14"/>
</dbReference>
<keyword evidence="9" id="KW-1133">Transmembrane helix</keyword>
<evidence type="ECO:0000256" key="10">
    <source>
        <dbReference type="ARBA" id="ARBA00023034"/>
    </source>
</evidence>
<evidence type="ECO:0000313" key="15">
    <source>
        <dbReference type="EMBL" id="GAA4171618.1"/>
    </source>
</evidence>
<proteinExistence type="predicted"/>
<keyword evidence="6" id="KW-0479">Metal-binding</keyword>
<name>A0ABP7ZVQ8_9SPHI</name>
<keyword evidence="12" id="KW-1015">Disulfide bond</keyword>
<keyword evidence="3" id="KW-0328">Glycosyltransferase</keyword>
<gene>
    <name evidence="15" type="ORF">GCM10022218_11940</name>
</gene>
<accession>A0ABP7ZVQ8</accession>
<keyword evidence="10" id="KW-0333">Golgi apparatus</keyword>
<reference evidence="16" key="1">
    <citation type="journal article" date="2019" name="Int. J. Syst. Evol. Microbiol.">
        <title>The Global Catalogue of Microorganisms (GCM) 10K type strain sequencing project: providing services to taxonomists for standard genome sequencing and annotation.</title>
        <authorList>
            <consortium name="The Broad Institute Genomics Platform"/>
            <consortium name="The Broad Institute Genome Sequencing Center for Infectious Disease"/>
            <person name="Wu L."/>
            <person name="Ma J."/>
        </authorList>
    </citation>
    <scope>NUCLEOTIDE SEQUENCE [LARGE SCALE GENOMIC DNA]</scope>
    <source>
        <strain evidence="16">JCM 16722</strain>
    </source>
</reference>
<evidence type="ECO:0000313" key="16">
    <source>
        <dbReference type="Proteomes" id="UP001500167"/>
    </source>
</evidence>
<evidence type="ECO:0000256" key="11">
    <source>
        <dbReference type="ARBA" id="ARBA00023136"/>
    </source>
</evidence>
<keyword evidence="8" id="KW-0735">Signal-anchor</keyword>
<keyword evidence="13" id="KW-0325">Glycoprotein</keyword>
<evidence type="ECO:0000256" key="8">
    <source>
        <dbReference type="ARBA" id="ARBA00022968"/>
    </source>
</evidence>